<dbReference type="Proteomes" id="UP001516023">
    <property type="component" value="Unassembled WGS sequence"/>
</dbReference>
<keyword evidence="4" id="KW-1185">Reference proteome</keyword>
<feature type="domain" description="DUF6824" evidence="2">
    <location>
        <begin position="19"/>
        <end position="116"/>
    </location>
</feature>
<protein>
    <recommendedName>
        <fullName evidence="2">DUF6824 domain-containing protein</fullName>
    </recommendedName>
</protein>
<evidence type="ECO:0000259" key="2">
    <source>
        <dbReference type="Pfam" id="PF20710"/>
    </source>
</evidence>
<feature type="region of interest" description="Disordered" evidence="1">
    <location>
        <begin position="230"/>
        <end position="266"/>
    </location>
</feature>
<reference evidence="3 4" key="1">
    <citation type="journal article" date="2020" name="G3 (Bethesda)">
        <title>Improved Reference Genome for Cyclotella cryptica CCMP332, a Model for Cell Wall Morphogenesis, Salinity Adaptation, and Lipid Production in Diatoms (Bacillariophyta).</title>
        <authorList>
            <person name="Roberts W.R."/>
            <person name="Downey K.M."/>
            <person name="Ruck E.C."/>
            <person name="Traller J.C."/>
            <person name="Alverson A.J."/>
        </authorList>
    </citation>
    <scope>NUCLEOTIDE SEQUENCE [LARGE SCALE GENOMIC DNA]</scope>
    <source>
        <strain evidence="3 4">CCMP332</strain>
    </source>
</reference>
<dbReference type="AlphaFoldDB" id="A0ABD3QNM4"/>
<proteinExistence type="predicted"/>
<comment type="caution">
    <text evidence="3">The sequence shown here is derived from an EMBL/GenBank/DDBJ whole genome shotgun (WGS) entry which is preliminary data.</text>
</comment>
<evidence type="ECO:0000313" key="4">
    <source>
        <dbReference type="Proteomes" id="UP001516023"/>
    </source>
</evidence>
<dbReference type="InterPro" id="IPR049227">
    <property type="entry name" value="DUF6824"/>
</dbReference>
<organism evidence="3 4">
    <name type="scientific">Cyclotella cryptica</name>
    <dbReference type="NCBI Taxonomy" id="29204"/>
    <lineage>
        <taxon>Eukaryota</taxon>
        <taxon>Sar</taxon>
        <taxon>Stramenopiles</taxon>
        <taxon>Ochrophyta</taxon>
        <taxon>Bacillariophyta</taxon>
        <taxon>Coscinodiscophyceae</taxon>
        <taxon>Thalassiosirophycidae</taxon>
        <taxon>Stephanodiscales</taxon>
        <taxon>Stephanodiscaceae</taxon>
        <taxon>Cyclotella</taxon>
    </lineage>
</organism>
<gene>
    <name evidence="3" type="ORF">HJC23_001195</name>
</gene>
<sequence length="561" mass="62170">MFRYDDNQATGITVIGENDIVCGRGGAALKHSGNLAYRKIVSINKTLYATCLKAEKLRISKSIVAAIREVNGRFLEREDGKISTTLDEKNPDGSPVTWRDIGDRRAIEKTSQALREGQPKLLKKLQQGEVDQSQISINGTNNFSTSNDVNYDAKHPVSNGLQDSVHYDMETDIHSPVPTLPQISAPIDEQMNYEYGQTQVFQSSPTPTASFSGGNPAFLKQDSFQMMIGDEISSHGNGDPLPDPTSQQMNRHQDSDHPKQSVTSYNDSWQAHPTPLPFQIHSSINMGKDDSKHLLQCLDLESKRYSVNSNFTNNSQGSYCHQDVSKKRPSVSFKRGRDSLISLGSHFSEFSNWDTHSLDSAMDIAEREVDLQLLGDDAIDFDWGNSFYENNLAAREHQASQVENEASAHQGEAIKRFSIGFANGEAPKRGSIGFAPFGDLPPSRGSILRRTPRFSISQNAFPYAALNEADPGMLFTSTFDTKPGGVNSGTDVSGLFGERRKSAVAFELMSDQQRRMSTNRISNFSMFSEIGSIYRRDVGSTMSIQSADIRELIDMDDDDEL</sequence>
<accession>A0ABD3QNM4</accession>
<evidence type="ECO:0000256" key="1">
    <source>
        <dbReference type="SAM" id="MobiDB-lite"/>
    </source>
</evidence>
<evidence type="ECO:0000313" key="3">
    <source>
        <dbReference type="EMBL" id="KAL3801799.1"/>
    </source>
</evidence>
<dbReference type="EMBL" id="JABMIG020000024">
    <property type="protein sequence ID" value="KAL3801799.1"/>
    <property type="molecule type" value="Genomic_DNA"/>
</dbReference>
<name>A0ABD3QNM4_9STRA</name>
<dbReference type="Pfam" id="PF20710">
    <property type="entry name" value="DUF6824"/>
    <property type="match status" value="1"/>
</dbReference>